<dbReference type="AlphaFoldDB" id="A0AAV4M8Q2"/>
<evidence type="ECO:0000313" key="2">
    <source>
        <dbReference type="EMBL" id="GIX68827.1"/>
    </source>
</evidence>
<gene>
    <name evidence="2" type="ORF">CEXT_315252</name>
</gene>
<dbReference type="Proteomes" id="UP001054945">
    <property type="component" value="Unassembled WGS sequence"/>
</dbReference>
<reference evidence="2 3" key="1">
    <citation type="submission" date="2021-06" db="EMBL/GenBank/DDBJ databases">
        <title>Caerostris extrusa draft genome.</title>
        <authorList>
            <person name="Kono N."/>
            <person name="Arakawa K."/>
        </authorList>
    </citation>
    <scope>NUCLEOTIDE SEQUENCE [LARGE SCALE GENOMIC DNA]</scope>
</reference>
<dbReference type="EMBL" id="BPLR01019527">
    <property type="protein sequence ID" value="GIX68827.1"/>
    <property type="molecule type" value="Genomic_DNA"/>
</dbReference>
<evidence type="ECO:0000313" key="3">
    <source>
        <dbReference type="Proteomes" id="UP001054945"/>
    </source>
</evidence>
<accession>A0AAV4M8Q2</accession>
<protein>
    <submittedName>
        <fullName evidence="2">Uncharacterized protein</fullName>
    </submittedName>
</protein>
<proteinExistence type="predicted"/>
<keyword evidence="1" id="KW-0812">Transmembrane</keyword>
<sequence>MKEKYVRPNRLLNIYWLFDLPPGRVVFSTILRRGAISALNSKSAQQTGPGRTVQYHTKQAELVTNGWALHLQWVRVMGEFLVLFVLIFFGVMLCLPYDKEIQPSELLACPQSPQMHKNL</sequence>
<keyword evidence="3" id="KW-1185">Reference proteome</keyword>
<keyword evidence="1" id="KW-1133">Transmembrane helix</keyword>
<comment type="caution">
    <text evidence="2">The sequence shown here is derived from an EMBL/GenBank/DDBJ whole genome shotgun (WGS) entry which is preliminary data.</text>
</comment>
<organism evidence="2 3">
    <name type="scientific">Caerostris extrusa</name>
    <name type="common">Bark spider</name>
    <name type="synonym">Caerostris bankana</name>
    <dbReference type="NCBI Taxonomy" id="172846"/>
    <lineage>
        <taxon>Eukaryota</taxon>
        <taxon>Metazoa</taxon>
        <taxon>Ecdysozoa</taxon>
        <taxon>Arthropoda</taxon>
        <taxon>Chelicerata</taxon>
        <taxon>Arachnida</taxon>
        <taxon>Araneae</taxon>
        <taxon>Araneomorphae</taxon>
        <taxon>Entelegynae</taxon>
        <taxon>Araneoidea</taxon>
        <taxon>Araneidae</taxon>
        <taxon>Caerostris</taxon>
    </lineage>
</organism>
<evidence type="ECO:0000256" key="1">
    <source>
        <dbReference type="SAM" id="Phobius"/>
    </source>
</evidence>
<keyword evidence="1" id="KW-0472">Membrane</keyword>
<name>A0AAV4M8Q2_CAEEX</name>
<feature type="transmembrane region" description="Helical" evidence="1">
    <location>
        <begin position="80"/>
        <end position="98"/>
    </location>
</feature>